<proteinExistence type="predicted"/>
<dbReference type="Proteomes" id="UP000386466">
    <property type="component" value="Unassembled WGS sequence"/>
</dbReference>
<name>A0A485NLZ9_LYNPA</name>
<protein>
    <submittedName>
        <fullName evidence="2">Uncharacterized protein</fullName>
    </submittedName>
</protein>
<gene>
    <name evidence="2" type="ORF">LYPA_23C000944</name>
</gene>
<evidence type="ECO:0000256" key="1">
    <source>
        <dbReference type="SAM" id="MobiDB-lite"/>
    </source>
</evidence>
<dbReference type="EMBL" id="CAAGRJ010017871">
    <property type="protein sequence ID" value="VFV33229.1"/>
    <property type="molecule type" value="Genomic_DNA"/>
</dbReference>
<organism evidence="2 3">
    <name type="scientific">Lynx pardinus</name>
    <name type="common">Iberian lynx</name>
    <name type="synonym">Felis pardina</name>
    <dbReference type="NCBI Taxonomy" id="191816"/>
    <lineage>
        <taxon>Eukaryota</taxon>
        <taxon>Metazoa</taxon>
        <taxon>Chordata</taxon>
        <taxon>Craniata</taxon>
        <taxon>Vertebrata</taxon>
        <taxon>Euteleostomi</taxon>
        <taxon>Mammalia</taxon>
        <taxon>Eutheria</taxon>
        <taxon>Laurasiatheria</taxon>
        <taxon>Carnivora</taxon>
        <taxon>Feliformia</taxon>
        <taxon>Felidae</taxon>
        <taxon>Felinae</taxon>
        <taxon>Lynx</taxon>
    </lineage>
</organism>
<evidence type="ECO:0000313" key="2">
    <source>
        <dbReference type="EMBL" id="VFV33229.1"/>
    </source>
</evidence>
<keyword evidence="3" id="KW-1185">Reference proteome</keyword>
<dbReference type="AlphaFoldDB" id="A0A485NLZ9"/>
<evidence type="ECO:0000313" key="3">
    <source>
        <dbReference type="Proteomes" id="UP000386466"/>
    </source>
</evidence>
<feature type="compositionally biased region" description="Low complexity" evidence="1">
    <location>
        <begin position="27"/>
        <end position="38"/>
    </location>
</feature>
<feature type="region of interest" description="Disordered" evidence="1">
    <location>
        <begin position="13"/>
        <end position="72"/>
    </location>
</feature>
<feature type="compositionally biased region" description="Basic and acidic residues" evidence="1">
    <location>
        <begin position="50"/>
        <end position="59"/>
    </location>
</feature>
<accession>A0A485NLZ9</accession>
<sequence length="72" mass="7914">MKQFDVNLLWSQMRQTPRAPVARRRLAAPTASRTPAASGRGTLSALGAEPKLRASRPRDSTPYPRPGETEAR</sequence>
<reference evidence="2 3" key="1">
    <citation type="submission" date="2019-01" db="EMBL/GenBank/DDBJ databases">
        <authorList>
            <person name="Alioto T."/>
            <person name="Alioto T."/>
        </authorList>
    </citation>
    <scope>NUCLEOTIDE SEQUENCE [LARGE SCALE GENOMIC DNA]</scope>
</reference>